<keyword evidence="2" id="KW-1185">Reference proteome</keyword>
<dbReference type="AlphaFoldDB" id="W7YCR6"/>
<evidence type="ECO:0000313" key="2">
    <source>
        <dbReference type="Proteomes" id="UP000019364"/>
    </source>
</evidence>
<protein>
    <submittedName>
        <fullName evidence="1">Uncharacterized protein</fullName>
    </submittedName>
</protein>
<dbReference type="InterPro" id="IPR005361">
    <property type="entry name" value="UPF0158"/>
</dbReference>
<accession>W7YCR6</accession>
<evidence type="ECO:0000313" key="1">
    <source>
        <dbReference type="EMBL" id="GAF06247.1"/>
    </source>
</evidence>
<dbReference type="OrthoDB" id="367880at2"/>
<name>W7YCR6_9BACL</name>
<dbReference type="Proteomes" id="UP000019364">
    <property type="component" value="Unassembled WGS sequence"/>
</dbReference>
<dbReference type="Pfam" id="PF03682">
    <property type="entry name" value="UPF0158"/>
    <property type="match status" value="1"/>
</dbReference>
<reference evidence="1 2" key="1">
    <citation type="journal article" date="2014" name="Genome Announc.">
        <title>Draft Genome Sequence of Paenibacillus pini JCM 16418T, Isolated from the Rhizosphere of Pine Tree.</title>
        <authorList>
            <person name="Yuki M."/>
            <person name="Oshima K."/>
            <person name="Suda W."/>
            <person name="Oshida Y."/>
            <person name="Kitamura K."/>
            <person name="Iida Y."/>
            <person name="Hattori M."/>
            <person name="Ohkuma M."/>
        </authorList>
    </citation>
    <scope>NUCLEOTIDE SEQUENCE [LARGE SCALE GENOMIC DNA]</scope>
    <source>
        <strain evidence="1 2">JCM 16418</strain>
    </source>
</reference>
<gene>
    <name evidence="1" type="ORF">JCM16418_197</name>
</gene>
<dbReference type="RefSeq" id="WP_081765277.1">
    <property type="nucleotide sequence ID" value="NZ_BAVZ01000001.1"/>
</dbReference>
<organism evidence="1 2">
    <name type="scientific">Paenibacillus pini JCM 16418</name>
    <dbReference type="NCBI Taxonomy" id="1236976"/>
    <lineage>
        <taxon>Bacteria</taxon>
        <taxon>Bacillati</taxon>
        <taxon>Bacillota</taxon>
        <taxon>Bacilli</taxon>
        <taxon>Bacillales</taxon>
        <taxon>Paenibacillaceae</taxon>
        <taxon>Paenibacillus</taxon>
    </lineage>
</organism>
<dbReference type="EMBL" id="BAVZ01000001">
    <property type="protein sequence ID" value="GAF06247.1"/>
    <property type="molecule type" value="Genomic_DNA"/>
</dbReference>
<proteinExistence type="predicted"/>
<sequence>MMQRELHVTKFQLDEIVSTYNIQVEVMRHYLNMNNGEVVRVPIYNKNKDDKELAKIIKDGLNEHYFLIPHITSSEGSSDIYDFTETVSNPELKDKLSNVLKGSRNVFRKYNDLLLADFDESQRYYTFVQESNRNRVLKWLESIDIKLIVD</sequence>
<dbReference type="eggNOG" id="ENOG5032VT9">
    <property type="taxonomic scope" value="Bacteria"/>
</dbReference>
<comment type="caution">
    <text evidence="1">The sequence shown here is derived from an EMBL/GenBank/DDBJ whole genome shotgun (WGS) entry which is preliminary data.</text>
</comment>